<keyword evidence="1" id="KW-0812">Transmembrane</keyword>
<dbReference type="OrthoDB" id="9762238at2"/>
<evidence type="ECO:0000313" key="4">
    <source>
        <dbReference type="Proteomes" id="UP000295724"/>
    </source>
</evidence>
<reference evidence="3 4" key="1">
    <citation type="submission" date="2019-03" db="EMBL/GenBank/DDBJ databases">
        <title>Genomic Encyclopedia of Type Strains, Phase IV (KMG-IV): sequencing the most valuable type-strain genomes for metagenomic binning, comparative biology and taxonomic classification.</title>
        <authorList>
            <person name="Goeker M."/>
        </authorList>
    </citation>
    <scope>NUCLEOTIDE SEQUENCE [LARGE SCALE GENOMIC DNA]</scope>
    <source>
        <strain evidence="3 4">DSM 25488</strain>
    </source>
</reference>
<accession>A0A4R6XIL7</accession>
<evidence type="ECO:0000259" key="2">
    <source>
        <dbReference type="Pfam" id="PF13116"/>
    </source>
</evidence>
<sequence>MTKTKKHHWLFKLWVKIRGLLALTVVLAGVCVGLLSLLLPFESLYQKQLEQFLEEQWNLEVNIDQIDGSWNGYGPYFQLKNLTLSGKQNIELEAASLSINVYQYLLPGGRTGIDLSINNAELGMIQSADGASITINNQQDEAKFTDMLDRVLTTGSLRVDELVLNIANQEGKVLLAGLKADFLLEQDKTQRAFKLLINSAKDNQNIEVRSLSQRSQSLTRNAQWYIKFHQFEVNQLNELVTDIQFPNGYLDGQLWVTAENGYVSHALGDLNWSNPEQGMSFQLKVKHQGDDKHWLSHWQLDDLSVNGVNHDDFEINVQRNGTISQIKSGGLPIDLMTQFLLEIKPQNAYYQSLLDQLRGDLSNIELSFDHAAAELQSGFVAFEGLAVKHESFDLAGLSGEVKLTTNQANILLDTGSGHLSAPALYRDTLNWQQLSAQLDVDFASSDRQVRLNNFWCDCEDFDLQLWMHLDLTAVNSVILNSRLNDVDVSMLWKYWPHNVWKEKTLNWLDNSLLKGLVETGFVFVNGDMIPQAFKSGAAAFVSRAYVRNTSNQFRPDWPVVSDLNATALFTHDEVHVSVNQAKTQGIEIAKSQVDIDSLDVGILSVEMTAKAKNNQLLDYLNQSPLSNNIKLSDAITLSGDQQIALNFDISLKSDKKTDFNPQGQINFNQGTFETEHFSLDHINGPVQLDGYDLLIDDLAAELQSAPVKLNGKIATKTATGLSIDVNIAGFLNAEYLLNKVNQILPIEGESFWNIWIKNQQDQLFMTAQSDLSGVSSLLPAPLDKSEGEQKTFSIKCNIPCQESQVEINYNNQIESIINTTEGDYHLTQLKFIDPNAESPSEAPFGGYIKVLDLDQWLALMAENKTANESQNLPFSEVRVSIEKLLFMSREFTEIDLHIVRQASSYEINVDSQAIKGLVTIADDIGRKGIVAQFDHLNWIDSVQNDNTHSPTSTKSAVPDIHLWAENFSYAGIPLGALRMEMRNVADGIKVEQMSIKSELAEINISGAWNKASGPMGQSNFNVVMFSEKIADFLSNVGFNAPITNAQTLIEMNAIWTGVPSEFDMANIDGELDIKIGQGQVLDQQPGFGRVLGLFNLTNLPRRLLLDFRDVLAEGLLFRSMEGHFVITDGVANTQDFLIKASSAKIHIQGDVGFAEQSYNQTITVRPQIGKTFPTIGAIAGGPVGAAAGFLVQGLFDKQLKNKNEIIYHVTGTWDDPQIELISDE</sequence>
<gene>
    <name evidence="3" type="ORF">C8D91_1874</name>
</gene>
<comment type="caution">
    <text evidence="3">The sequence shown here is derived from an EMBL/GenBank/DDBJ whole genome shotgun (WGS) entry which is preliminary data.</text>
</comment>
<feature type="domain" description="YhdP central" evidence="2">
    <location>
        <begin position="2"/>
        <end position="1218"/>
    </location>
</feature>
<dbReference type="Proteomes" id="UP000295724">
    <property type="component" value="Unassembled WGS sequence"/>
</dbReference>
<dbReference type="EMBL" id="SNZB01000004">
    <property type="protein sequence ID" value="TDR19325.1"/>
    <property type="molecule type" value="Genomic_DNA"/>
</dbReference>
<dbReference type="InterPro" id="IPR011836">
    <property type="entry name" value="YhdP"/>
</dbReference>
<dbReference type="AlphaFoldDB" id="A0A4R6XIL7"/>
<evidence type="ECO:0000313" key="3">
    <source>
        <dbReference type="EMBL" id="TDR19325.1"/>
    </source>
</evidence>
<proteinExistence type="predicted"/>
<keyword evidence="1" id="KW-1133">Transmembrane helix</keyword>
<feature type="transmembrane region" description="Helical" evidence="1">
    <location>
        <begin position="20"/>
        <end position="41"/>
    </location>
</feature>
<dbReference type="Pfam" id="PF13116">
    <property type="entry name" value="YhdP"/>
    <property type="match status" value="1"/>
</dbReference>
<name>A0A4R6XIL7_9GAMM</name>
<dbReference type="PANTHER" id="PTHR38690">
    <property type="entry name" value="PROTEASE-RELATED"/>
    <property type="match status" value="1"/>
</dbReference>
<organism evidence="3 4">
    <name type="scientific">Marinicella litoralis</name>
    <dbReference type="NCBI Taxonomy" id="644220"/>
    <lineage>
        <taxon>Bacteria</taxon>
        <taxon>Pseudomonadati</taxon>
        <taxon>Pseudomonadota</taxon>
        <taxon>Gammaproteobacteria</taxon>
        <taxon>Lysobacterales</taxon>
        <taxon>Marinicellaceae</taxon>
        <taxon>Marinicella</taxon>
    </lineage>
</organism>
<keyword evidence="1" id="KW-0472">Membrane</keyword>
<protein>
    <submittedName>
        <fullName evidence="3">Uncharacterized protein (TIGR02099 family)</fullName>
    </submittedName>
</protein>
<dbReference type="RefSeq" id="WP_099020223.1">
    <property type="nucleotide sequence ID" value="NZ_NIHB01000007.1"/>
</dbReference>
<dbReference type="PANTHER" id="PTHR38690:SF1">
    <property type="entry name" value="PROTEASE"/>
    <property type="match status" value="1"/>
</dbReference>
<dbReference type="InterPro" id="IPR025263">
    <property type="entry name" value="YhdP_central"/>
</dbReference>
<keyword evidence="4" id="KW-1185">Reference proteome</keyword>
<evidence type="ECO:0000256" key="1">
    <source>
        <dbReference type="SAM" id="Phobius"/>
    </source>
</evidence>